<comment type="subunit">
    <text evidence="3">UreD, UreF and UreG form a complex that acts as a GTP-hydrolysis-dependent molecular chaperone, activating the urease apoprotein by helping to assemble the nickel containing metallocenter of UreC. The UreE protein probably delivers the nickel.</text>
</comment>
<evidence type="ECO:0000313" key="4">
    <source>
        <dbReference type="EMBL" id="QKE92348.1"/>
    </source>
</evidence>
<dbReference type="HAMAP" id="MF_01385">
    <property type="entry name" value="UreF"/>
    <property type="match status" value="1"/>
</dbReference>
<dbReference type="GO" id="GO:0016151">
    <property type="term" value="F:nickel cation binding"/>
    <property type="evidence" value="ECO:0007669"/>
    <property type="project" value="UniProtKB-UniRule"/>
</dbReference>
<dbReference type="Proteomes" id="UP000500767">
    <property type="component" value="Chromosome"/>
</dbReference>
<evidence type="ECO:0000256" key="3">
    <source>
        <dbReference type="HAMAP-Rule" id="MF_01385"/>
    </source>
</evidence>
<dbReference type="Pfam" id="PF01730">
    <property type="entry name" value="UreF"/>
    <property type="match status" value="1"/>
</dbReference>
<comment type="similarity">
    <text evidence="3">Belongs to the UreF family.</text>
</comment>
<dbReference type="PIRSF" id="PIRSF009467">
    <property type="entry name" value="Ureas_acces_UreF"/>
    <property type="match status" value="1"/>
</dbReference>
<keyword evidence="2 3" id="KW-0143">Chaperone</keyword>
<keyword evidence="1 3" id="KW-0996">Nickel insertion</keyword>
<dbReference type="PANTHER" id="PTHR33620">
    <property type="entry name" value="UREASE ACCESSORY PROTEIN F"/>
    <property type="match status" value="1"/>
</dbReference>
<reference evidence="4 5" key="1">
    <citation type="journal article" date="2014" name="World J. Microbiol. Biotechnol.">
        <title>Biodiversity and physiological characteristics of Antarctic and Arctic lichens-associated bacteria.</title>
        <authorList>
            <person name="Lee Y.M."/>
            <person name="Kim E.H."/>
            <person name="Lee H.K."/>
            <person name="Hong S.G."/>
        </authorList>
    </citation>
    <scope>NUCLEOTIDE SEQUENCE [LARGE SCALE GENOMIC DNA]</scope>
    <source>
        <strain evidence="4 5">PAMC 26569</strain>
    </source>
</reference>
<gene>
    <name evidence="3" type="primary">ureF</name>
    <name evidence="4" type="ORF">HN018_01230</name>
</gene>
<comment type="subcellular location">
    <subcellularLocation>
        <location evidence="3">Cytoplasm</location>
    </subcellularLocation>
</comment>
<dbReference type="EMBL" id="CP053708">
    <property type="protein sequence ID" value="QKE92348.1"/>
    <property type="molecule type" value="Genomic_DNA"/>
</dbReference>
<evidence type="ECO:0000313" key="5">
    <source>
        <dbReference type="Proteomes" id="UP000500767"/>
    </source>
</evidence>
<dbReference type="PANTHER" id="PTHR33620:SF1">
    <property type="entry name" value="UREASE ACCESSORY PROTEIN F"/>
    <property type="match status" value="1"/>
</dbReference>
<accession>A0A6M8HVH2</accession>
<keyword evidence="5" id="KW-1185">Reference proteome</keyword>
<protein>
    <recommendedName>
        <fullName evidence="3">Urease accessory protein UreF</fullName>
    </recommendedName>
</protein>
<dbReference type="InterPro" id="IPR038277">
    <property type="entry name" value="UreF_sf"/>
</dbReference>
<evidence type="ECO:0000256" key="1">
    <source>
        <dbReference type="ARBA" id="ARBA00022988"/>
    </source>
</evidence>
<organism evidence="4 5">
    <name type="scientific">Lichenicola cladoniae</name>
    <dbReference type="NCBI Taxonomy" id="1484109"/>
    <lineage>
        <taxon>Bacteria</taxon>
        <taxon>Pseudomonadati</taxon>
        <taxon>Pseudomonadota</taxon>
        <taxon>Alphaproteobacteria</taxon>
        <taxon>Acetobacterales</taxon>
        <taxon>Acetobacteraceae</taxon>
        <taxon>Lichenicola</taxon>
    </lineage>
</organism>
<name>A0A6M8HVH2_9PROT</name>
<dbReference type="InterPro" id="IPR002639">
    <property type="entry name" value="UreF"/>
</dbReference>
<dbReference type="Gene3D" id="1.10.4190.10">
    <property type="entry name" value="Urease accessory protein UreF"/>
    <property type="match status" value="1"/>
</dbReference>
<evidence type="ECO:0000256" key="2">
    <source>
        <dbReference type="ARBA" id="ARBA00023186"/>
    </source>
</evidence>
<comment type="function">
    <text evidence="3">Required for maturation of urease via the functional incorporation of the urease nickel metallocenter.</text>
</comment>
<proteinExistence type="inferred from homology"/>
<dbReference type="AlphaFoldDB" id="A0A6M8HVH2"/>
<dbReference type="GO" id="GO:0005737">
    <property type="term" value="C:cytoplasm"/>
    <property type="evidence" value="ECO:0007669"/>
    <property type="project" value="UniProtKB-SubCell"/>
</dbReference>
<sequence length="221" mass="23484">MTDSQLVRLMVWLSPSFPTGAFAYSHGLEWAVEKGLVHDRASLIDWMTTVITNGSGWTDCVLLRLAWRCDDDAALQDVADLAAALAPSRERHEEMTAQGNAFARAIGTWGVVPGIIVSDDRALWPLPVVMGATFRIAGIGEDHAALLALHGFVANLISAAVRLVPLGQTDGLRALAALEDQIISTSAASACAGAGDLGGFSLNADLAALHHETQQTRLFRT</sequence>
<keyword evidence="3" id="KW-0963">Cytoplasm</keyword>
<dbReference type="KEGG" id="lck:HN018_01230"/>